<evidence type="ECO:0000259" key="1">
    <source>
        <dbReference type="Pfam" id="PF03358"/>
    </source>
</evidence>
<dbReference type="Gene3D" id="3.40.50.360">
    <property type="match status" value="1"/>
</dbReference>
<dbReference type="Proteomes" id="UP000732378">
    <property type="component" value="Unassembled WGS sequence"/>
</dbReference>
<dbReference type="InterPro" id="IPR029039">
    <property type="entry name" value="Flavoprotein-like_sf"/>
</dbReference>
<dbReference type="RefSeq" id="WP_193669193.1">
    <property type="nucleotide sequence ID" value="NZ_JACDTV010000008.1"/>
</dbReference>
<reference evidence="2 3" key="1">
    <citation type="submission" date="2021-01" db="EMBL/GenBank/DDBJ databases">
        <title>Sequencing the genomes of 1000 actinobacteria strains.</title>
        <authorList>
            <person name="Klenk H.-P."/>
        </authorList>
    </citation>
    <scope>NUCLEOTIDE SEQUENCE [LARGE SCALE GENOMIC DNA]</scope>
    <source>
        <strain evidence="2 3">DSM 18239</strain>
    </source>
</reference>
<comment type="caution">
    <text evidence="2">The sequence shown here is derived from an EMBL/GenBank/DDBJ whole genome shotgun (WGS) entry which is preliminary data.</text>
</comment>
<organism evidence="2 3">
    <name type="scientific">Nocardioides salarius</name>
    <dbReference type="NCBI Taxonomy" id="374513"/>
    <lineage>
        <taxon>Bacteria</taxon>
        <taxon>Bacillati</taxon>
        <taxon>Actinomycetota</taxon>
        <taxon>Actinomycetes</taxon>
        <taxon>Propionibacteriales</taxon>
        <taxon>Nocardioidaceae</taxon>
        <taxon>Nocardioides</taxon>
    </lineage>
</organism>
<feature type="domain" description="NADPH-dependent FMN reductase-like" evidence="1">
    <location>
        <begin position="11"/>
        <end position="150"/>
    </location>
</feature>
<accession>A0ABS2M677</accession>
<evidence type="ECO:0000313" key="3">
    <source>
        <dbReference type="Proteomes" id="UP000732378"/>
    </source>
</evidence>
<evidence type="ECO:0000313" key="2">
    <source>
        <dbReference type="EMBL" id="MBM7506692.1"/>
    </source>
</evidence>
<protein>
    <submittedName>
        <fullName evidence="2">Multimeric flavodoxin WrbA</fullName>
    </submittedName>
</protein>
<gene>
    <name evidence="2" type="ORF">JOE61_000506</name>
</gene>
<name>A0ABS2M677_9ACTN</name>
<dbReference type="SUPFAM" id="SSF52218">
    <property type="entry name" value="Flavoproteins"/>
    <property type="match status" value="1"/>
</dbReference>
<keyword evidence="3" id="KW-1185">Reference proteome</keyword>
<dbReference type="EMBL" id="JAFBBZ010000001">
    <property type="protein sequence ID" value="MBM7506692.1"/>
    <property type="molecule type" value="Genomic_DNA"/>
</dbReference>
<proteinExistence type="predicted"/>
<sequence length="201" mass="21159">MTFRALVLNCTLKSSPAPSSADKLGREVLAVLEEHGGSGEVVRVVDHRVRFGVSTDEGDGDEWPAIRQKILACDVLVLATPIWLGQPSSVVKMVLERLDAELAETDDAGRPVLFDKVALVAVVGNEDGAHHTTAELLQGLSDVGMTIPAQAATYWVGEAMHGTDYNDLEETPEGTASTTRTAAANAAHLSGLLRGSGYPAG</sequence>
<dbReference type="InterPro" id="IPR005025">
    <property type="entry name" value="FMN_Rdtase-like_dom"/>
</dbReference>
<dbReference type="Pfam" id="PF03358">
    <property type="entry name" value="FMN_red"/>
    <property type="match status" value="1"/>
</dbReference>